<protein>
    <submittedName>
        <fullName evidence="1">Uncharacterized protein</fullName>
    </submittedName>
</protein>
<dbReference type="STRING" id="1123010.SAMN02745724_03041"/>
<reference evidence="1 2" key="1">
    <citation type="submission" date="2016-10" db="EMBL/GenBank/DDBJ databases">
        <authorList>
            <person name="de Groot N.N."/>
        </authorList>
    </citation>
    <scope>NUCLEOTIDE SEQUENCE [LARGE SCALE GENOMIC DNA]</scope>
    <source>
        <strain evidence="1 2">DSM 6059</strain>
    </source>
</reference>
<name>A0A1I1NF73_9GAMM</name>
<dbReference type="EMBL" id="FOLO01000025">
    <property type="protein sequence ID" value="SFC95912.1"/>
    <property type="molecule type" value="Genomic_DNA"/>
</dbReference>
<gene>
    <name evidence="1" type="ORF">SAMN02745724_03041</name>
</gene>
<dbReference type="RefSeq" id="WP_091985885.1">
    <property type="nucleotide sequence ID" value="NZ_FOLO01000025.1"/>
</dbReference>
<dbReference type="Proteomes" id="UP000198862">
    <property type="component" value="Unassembled WGS sequence"/>
</dbReference>
<dbReference type="OrthoDB" id="6292098at2"/>
<proteinExistence type="predicted"/>
<sequence length="386" mass="44130">MKVAKLSLHQKRIKTLTKNYRNLHSEGVFESNRLQVLEQQLLNHLYALSDIKIDIETDIEGNDLLPENALIAAIYNVAEPWDYVLTLLESDKTTADTLMPFVSMFLADKPVQLLENLEYVRFKPCERIQLVQHCLNTQMQCDLKAFRQSALVGNFKPDAATASILFGQANLGQSELQNGYAHSDINIAKAALVMGFVKQVQGWQKGFFQRFVKCDKADDKAELLCLAGLSYNPDWHEACKTFCINHPQYCTYVLSHYQDKQQLKLIIELMAQETTAKYAYQAWLNITAKTLYMTKASLPNCNQAELFRRELLQQAGSHMIFGRTYLAHSAARQLVGLAGVFVQRAQIISRPIEFAVRLFNLSFSDKQWQIINKKIKIEQENINRVA</sequence>
<evidence type="ECO:0000313" key="1">
    <source>
        <dbReference type="EMBL" id="SFC95912.1"/>
    </source>
</evidence>
<evidence type="ECO:0000313" key="2">
    <source>
        <dbReference type="Proteomes" id="UP000198862"/>
    </source>
</evidence>
<keyword evidence="2" id="KW-1185">Reference proteome</keyword>
<organism evidence="1 2">
    <name type="scientific">Pseudoalteromonas denitrificans DSM 6059</name>
    <dbReference type="NCBI Taxonomy" id="1123010"/>
    <lineage>
        <taxon>Bacteria</taxon>
        <taxon>Pseudomonadati</taxon>
        <taxon>Pseudomonadota</taxon>
        <taxon>Gammaproteobacteria</taxon>
        <taxon>Alteromonadales</taxon>
        <taxon>Pseudoalteromonadaceae</taxon>
        <taxon>Pseudoalteromonas</taxon>
    </lineage>
</organism>
<accession>A0A1I1NF73</accession>
<dbReference type="AlphaFoldDB" id="A0A1I1NF73"/>